<comment type="caution">
    <text evidence="4">The sequence shown here is derived from an EMBL/GenBank/DDBJ whole genome shotgun (WGS) entry which is preliminary data.</text>
</comment>
<dbReference type="Proteomes" id="UP001597546">
    <property type="component" value="Unassembled WGS sequence"/>
</dbReference>
<dbReference type="SUPFAM" id="SSF53756">
    <property type="entry name" value="UDP-Glycosyltransferase/glycogen phosphorylase"/>
    <property type="match status" value="1"/>
</dbReference>
<keyword evidence="1" id="KW-0808">Transferase</keyword>
<evidence type="ECO:0000259" key="2">
    <source>
        <dbReference type="Pfam" id="PF00534"/>
    </source>
</evidence>
<sequence length="367" mass="42311">MRIAVNTRLLKKNKLEGIGRFTYETLRSMVLKHPEVEFIFCFDHKFDSEFIFAPNVKGLVIHPPAKHPFLYYIWFQHCLPRVLKKHKIDLLLSPDGYLPLNTKIKTLAVIHDIAFEHFENGVNWLEQKYYNYYFPKFANQATRIATVSEFSKQDLVNTYQISADKIDVVYNGVTDAFKQLSNSPKPLIPYFICVGAIHPRKNILNLLKAFEAFRKQNPTFKHQLILAGRRAWKTSVLDKHLKTMTFKTDVIFKAELSDDEINLLLNNATASIYPSYFEGFGLPVIEAFSCGTPVITSQETAMEEISKGAAHLFNPNNFKELTRKIYEQAAGIADNQQKIILGLKLAKQYNWENTSKLLWQAILKTIN</sequence>
<name>A0ABW5TNJ4_9SPHI</name>
<dbReference type="PANTHER" id="PTHR46401:SF2">
    <property type="entry name" value="GLYCOSYLTRANSFERASE WBBK-RELATED"/>
    <property type="match status" value="1"/>
</dbReference>
<evidence type="ECO:0000256" key="1">
    <source>
        <dbReference type="ARBA" id="ARBA00022679"/>
    </source>
</evidence>
<evidence type="ECO:0000313" key="4">
    <source>
        <dbReference type="EMBL" id="MFD2730797.1"/>
    </source>
</evidence>
<feature type="domain" description="Glycosyl transferase family 1" evidence="2">
    <location>
        <begin position="189"/>
        <end position="325"/>
    </location>
</feature>
<dbReference type="Gene3D" id="3.40.50.2000">
    <property type="entry name" value="Glycogen Phosphorylase B"/>
    <property type="match status" value="2"/>
</dbReference>
<dbReference type="EMBL" id="JBHULV010000008">
    <property type="protein sequence ID" value="MFD2730797.1"/>
    <property type="molecule type" value="Genomic_DNA"/>
</dbReference>
<dbReference type="RefSeq" id="WP_379044612.1">
    <property type="nucleotide sequence ID" value="NZ_JBHSKW010000042.1"/>
</dbReference>
<dbReference type="PANTHER" id="PTHR46401">
    <property type="entry name" value="GLYCOSYLTRANSFERASE WBBK-RELATED"/>
    <property type="match status" value="1"/>
</dbReference>
<dbReference type="CDD" id="cd03809">
    <property type="entry name" value="GT4_MtfB-like"/>
    <property type="match status" value="1"/>
</dbReference>
<feature type="domain" description="Glycosyltransferase subfamily 4-like N-terminal" evidence="3">
    <location>
        <begin position="17"/>
        <end position="174"/>
    </location>
</feature>
<dbReference type="Pfam" id="PF13439">
    <property type="entry name" value="Glyco_transf_4"/>
    <property type="match status" value="1"/>
</dbReference>
<reference evidence="5" key="1">
    <citation type="journal article" date="2019" name="Int. J. Syst. Evol. Microbiol.">
        <title>The Global Catalogue of Microorganisms (GCM) 10K type strain sequencing project: providing services to taxonomists for standard genome sequencing and annotation.</title>
        <authorList>
            <consortium name="The Broad Institute Genomics Platform"/>
            <consortium name="The Broad Institute Genome Sequencing Center for Infectious Disease"/>
            <person name="Wu L."/>
            <person name="Ma J."/>
        </authorList>
    </citation>
    <scope>NUCLEOTIDE SEQUENCE [LARGE SCALE GENOMIC DNA]</scope>
    <source>
        <strain evidence="5">KCTC 42456</strain>
    </source>
</reference>
<dbReference type="Pfam" id="PF00534">
    <property type="entry name" value="Glycos_transf_1"/>
    <property type="match status" value="1"/>
</dbReference>
<organism evidence="4 5">
    <name type="scientific">Pedobacter alpinus</name>
    <dbReference type="NCBI Taxonomy" id="1590643"/>
    <lineage>
        <taxon>Bacteria</taxon>
        <taxon>Pseudomonadati</taxon>
        <taxon>Bacteroidota</taxon>
        <taxon>Sphingobacteriia</taxon>
        <taxon>Sphingobacteriales</taxon>
        <taxon>Sphingobacteriaceae</taxon>
        <taxon>Pedobacter</taxon>
    </lineage>
</organism>
<accession>A0ABW5TNJ4</accession>
<evidence type="ECO:0000259" key="3">
    <source>
        <dbReference type="Pfam" id="PF13439"/>
    </source>
</evidence>
<keyword evidence="5" id="KW-1185">Reference proteome</keyword>
<proteinExistence type="predicted"/>
<evidence type="ECO:0000313" key="5">
    <source>
        <dbReference type="Proteomes" id="UP001597546"/>
    </source>
</evidence>
<gene>
    <name evidence="4" type="ORF">ACFSSE_03700</name>
</gene>
<protein>
    <submittedName>
        <fullName evidence="4">Glycosyltransferase family 4 protein</fullName>
    </submittedName>
</protein>
<dbReference type="InterPro" id="IPR001296">
    <property type="entry name" value="Glyco_trans_1"/>
</dbReference>
<dbReference type="InterPro" id="IPR028098">
    <property type="entry name" value="Glyco_trans_4-like_N"/>
</dbReference>